<feature type="transmembrane region" description="Helical" evidence="17">
    <location>
        <begin position="111"/>
        <end position="135"/>
    </location>
</feature>
<feature type="transmembrane region" description="Helical" evidence="17">
    <location>
        <begin position="248"/>
        <end position="272"/>
    </location>
</feature>
<feature type="transmembrane region" description="Helical" evidence="17">
    <location>
        <begin position="284"/>
        <end position="307"/>
    </location>
</feature>
<dbReference type="GO" id="GO:0016301">
    <property type="term" value="F:kinase activity"/>
    <property type="evidence" value="ECO:0007669"/>
    <property type="project" value="UniProtKB-KW"/>
</dbReference>
<dbReference type="Gene3D" id="3.30.1360.60">
    <property type="entry name" value="Glucose permease domain IIB"/>
    <property type="match status" value="1"/>
</dbReference>
<evidence type="ECO:0000256" key="15">
    <source>
        <dbReference type="ARBA" id="ARBA00081008"/>
    </source>
</evidence>
<dbReference type="SUPFAM" id="SSF51261">
    <property type="entry name" value="Duplicated hybrid motif"/>
    <property type="match status" value="1"/>
</dbReference>
<dbReference type="PANTHER" id="PTHR30175:SF7">
    <property type="entry name" value="NEGATIVE REGULATOR OF SACY ACTIVITY"/>
    <property type="match status" value="1"/>
</dbReference>
<keyword evidence="9 17" id="KW-1133">Transmembrane helix</keyword>
<evidence type="ECO:0000256" key="3">
    <source>
        <dbReference type="ARBA" id="ARBA00022475"/>
    </source>
</evidence>
<dbReference type="GO" id="GO:0008982">
    <property type="term" value="F:protein-N(PI)-phosphohistidine-sugar phosphotransferase activity"/>
    <property type="evidence" value="ECO:0007669"/>
    <property type="project" value="InterPro"/>
</dbReference>
<evidence type="ECO:0000256" key="8">
    <source>
        <dbReference type="ARBA" id="ARBA00022777"/>
    </source>
</evidence>
<dbReference type="PROSITE" id="PS01035">
    <property type="entry name" value="PTS_EIIB_TYPE_1_CYS"/>
    <property type="match status" value="1"/>
</dbReference>
<dbReference type="GO" id="GO:0090589">
    <property type="term" value="F:protein-phosphocysteine-trehalose phosphotransferase system transporter activity"/>
    <property type="evidence" value="ECO:0007669"/>
    <property type="project" value="TreeGrafter"/>
</dbReference>
<dbReference type="Pfam" id="PF00367">
    <property type="entry name" value="PTS_EIIB"/>
    <property type="match status" value="1"/>
</dbReference>
<comment type="catalytic activity">
    <reaction evidence="13">
        <text>N(pros)-phospho-L-histidyl-[protein](out) + sucrose = sucrose 6(G)-phosphate(in) + L-histidyl-[protein]</text>
        <dbReference type="Rhea" id="RHEA:49236"/>
        <dbReference type="Rhea" id="RHEA-COMP:9745"/>
        <dbReference type="Rhea" id="RHEA-COMP:9746"/>
        <dbReference type="ChEBI" id="CHEBI:17992"/>
        <dbReference type="ChEBI" id="CHEBI:29979"/>
        <dbReference type="ChEBI" id="CHEBI:64837"/>
        <dbReference type="ChEBI" id="CHEBI:91002"/>
        <dbReference type="EC" id="2.7.1.211"/>
    </reaction>
</comment>
<dbReference type="GO" id="GO:0005886">
    <property type="term" value="C:plasma membrane"/>
    <property type="evidence" value="ECO:0007669"/>
    <property type="project" value="UniProtKB-SubCell"/>
</dbReference>
<dbReference type="Gene3D" id="2.70.70.10">
    <property type="entry name" value="Glucose Permease (Domain IIA)"/>
    <property type="match status" value="1"/>
</dbReference>
<dbReference type="SUPFAM" id="SSF55604">
    <property type="entry name" value="Glucose permease domain IIB"/>
    <property type="match status" value="1"/>
</dbReference>
<dbReference type="GO" id="GO:0015771">
    <property type="term" value="P:trehalose transport"/>
    <property type="evidence" value="ECO:0007669"/>
    <property type="project" value="TreeGrafter"/>
</dbReference>
<dbReference type="InterPro" id="IPR010973">
    <property type="entry name" value="PTS_IIBC_sucr"/>
</dbReference>
<feature type="transmembrane region" description="Helical" evidence="17">
    <location>
        <begin position="206"/>
        <end position="228"/>
    </location>
</feature>
<feature type="domain" description="PTS EIIA type-1" evidence="18">
    <location>
        <begin position="501"/>
        <end position="605"/>
    </location>
</feature>
<dbReference type="InterPro" id="IPR050558">
    <property type="entry name" value="PTS_Sugar-Specific_Components"/>
</dbReference>
<sequence length="631" mass="66033">MNNQDIAKKVIEALGGRENVNSVAHCATRLRVMVKDEAKINKDAIENLEKVQGAFFNSGQYQIIFGTGTVNKMYDEVVALGLPTSSKEDMKAEAAKQGNWFQRAIRTFGDVFVPIIPVIVATGLFMGVRGLLTALGMTLPEDVTTYTQILTDTAFIILPGLVVWSTFRVFGGNPAVGIVLGMMLVSDSLPNAWAVASGGEVTAMQFFGFIPVVGLQGSVLPAFIIGVVGAKFEKAVRKVVPDVLDLLVTPFVTLLVMSILGLFVIGPVFHVVENYILIGTKAILNLPFGLGGFLIGGVHQLIVVSGVHHIFNLLEVQLLAADHANPFNAIITAAMTAQGAATVAVGVKTKNPKLKTLAFPAALSAFLGITEPAIFGVNLRFRKPFFLSLIAGAVGGGLASILGLAGTGNGITVIPGTMLYIGNGQLLQYLLMVAVSFALGFALTYMFGYEDEVEEVAGAISEAETDRLTEEAVTGTVISPSEGVIQTPIVGDVVALSNVNDPVFSSGAMGQGIAVKPSEDVVYAPADAEVTIVFPTGHAYGLRTANGAEILIHVGIDTVTMNGEGFEQKVAQGDKVKAGDILGTFDSNKIAAAGLDDTTMVIVTNTADYASVTPVASGSVVKGDAIIEVKA</sequence>
<accession>A0A1X1HBK4</accession>
<comment type="function">
    <text evidence="12">The phosphoenolpyruvate-dependent sugar phosphotransferase system (sugar PTS), a major carbohydrate active transport system, catalyzes the phosphorylation of incoming sugar substrates concomitantly with their translocation across the cell membrane. This system is involved in sucrose transport.</text>
</comment>
<dbReference type="NCBIfam" id="TIGR00826">
    <property type="entry name" value="EIIB_glc"/>
    <property type="match status" value="1"/>
</dbReference>
<dbReference type="PROSITE" id="PS51103">
    <property type="entry name" value="PTS_EIIC_TYPE_1"/>
    <property type="match status" value="1"/>
</dbReference>
<dbReference type="RefSeq" id="WP_001064504.1">
    <property type="nucleotide sequence ID" value="NZ_NCUO01000012.1"/>
</dbReference>
<dbReference type="InterPro" id="IPR003352">
    <property type="entry name" value="PTS_EIIC"/>
</dbReference>
<dbReference type="InterPro" id="IPR001996">
    <property type="entry name" value="PTS_IIB_1"/>
</dbReference>
<keyword evidence="3" id="KW-1003">Cell membrane</keyword>
<evidence type="ECO:0000256" key="9">
    <source>
        <dbReference type="ARBA" id="ARBA00022989"/>
    </source>
</evidence>
<proteinExistence type="predicted"/>
<dbReference type="InterPro" id="IPR013013">
    <property type="entry name" value="PTS_EIIC_1"/>
</dbReference>
<feature type="active site" description="Phosphocysteine intermediate; for EIIB activity" evidence="16">
    <location>
        <position position="26"/>
    </location>
</feature>
<evidence type="ECO:0000256" key="10">
    <source>
        <dbReference type="ARBA" id="ARBA00023136"/>
    </source>
</evidence>
<dbReference type="GO" id="GO:0009401">
    <property type="term" value="P:phosphoenolpyruvate-dependent sugar phosphotransferase system"/>
    <property type="evidence" value="ECO:0007669"/>
    <property type="project" value="UniProtKB-KW"/>
</dbReference>
<dbReference type="AlphaFoldDB" id="A0A1X1HBK4"/>
<dbReference type="Proteomes" id="UP000193121">
    <property type="component" value="Unassembled WGS sequence"/>
</dbReference>
<comment type="caution">
    <text evidence="21">The sequence shown here is derived from an EMBL/GenBank/DDBJ whole genome shotgun (WGS) entry which is preliminary data.</text>
</comment>
<evidence type="ECO:0000313" key="21">
    <source>
        <dbReference type="EMBL" id="ORO58197.1"/>
    </source>
</evidence>
<keyword evidence="10 17" id="KW-0472">Membrane</keyword>
<dbReference type="PANTHER" id="PTHR30175">
    <property type="entry name" value="PHOSPHOTRANSFERASE SYSTEM TRANSPORT PROTEIN"/>
    <property type="match status" value="1"/>
</dbReference>
<feature type="transmembrane region" description="Helical" evidence="17">
    <location>
        <begin position="385"/>
        <end position="405"/>
    </location>
</feature>
<protein>
    <recommendedName>
        <fullName evidence="14">PTS system sucrose-specific EIIBCA component</fullName>
        <ecNumber evidence="11">2.7.1.211</ecNumber>
    </recommendedName>
    <alternativeName>
        <fullName evidence="15">EIIBCA-Scr</fullName>
    </alternativeName>
</protein>
<reference evidence="21 22" key="1">
    <citation type="journal article" date="2016" name="Eur. J. Clin. Microbiol. Infect. Dis.">
        <title>Whole genome sequencing as a tool for phylogenetic analysis of clinical strains of Mitis group streptococci.</title>
        <authorList>
            <person name="Rasmussen L.H."/>
            <person name="Dargis R."/>
            <person name="Hojholt K."/>
            <person name="Christensen J.J."/>
            <person name="Skovgaard O."/>
            <person name="Justesen U.S."/>
            <person name="Rosenvinge F.S."/>
            <person name="Moser C."/>
            <person name="Lukjancenko O."/>
            <person name="Rasmussen S."/>
            <person name="Nielsen X.C."/>
        </authorList>
    </citation>
    <scope>NUCLEOTIDE SEQUENCE [LARGE SCALE GENOMIC DNA]</scope>
    <source>
        <strain evidence="21 22">OD_336064_07</strain>
    </source>
</reference>
<evidence type="ECO:0000259" key="19">
    <source>
        <dbReference type="PROSITE" id="PS51098"/>
    </source>
</evidence>
<evidence type="ECO:0000259" key="18">
    <source>
        <dbReference type="PROSITE" id="PS51093"/>
    </source>
</evidence>
<evidence type="ECO:0000259" key="20">
    <source>
        <dbReference type="PROSITE" id="PS51103"/>
    </source>
</evidence>
<evidence type="ECO:0000256" key="2">
    <source>
        <dbReference type="ARBA" id="ARBA00022448"/>
    </source>
</evidence>
<evidence type="ECO:0000256" key="16">
    <source>
        <dbReference type="PROSITE-ProRule" id="PRU00421"/>
    </source>
</evidence>
<feature type="transmembrane region" description="Helical" evidence="17">
    <location>
        <begin position="155"/>
        <end position="185"/>
    </location>
</feature>
<evidence type="ECO:0000256" key="13">
    <source>
        <dbReference type="ARBA" id="ARBA00048931"/>
    </source>
</evidence>
<organism evidence="21 22">
    <name type="scientific">Streptococcus oralis subsp. oralis</name>
    <dbReference type="NCBI Taxonomy" id="1891914"/>
    <lineage>
        <taxon>Bacteria</taxon>
        <taxon>Bacillati</taxon>
        <taxon>Bacillota</taxon>
        <taxon>Bacilli</taxon>
        <taxon>Lactobacillales</taxon>
        <taxon>Streptococcaceae</taxon>
        <taxon>Streptococcus</taxon>
    </lineage>
</organism>
<keyword evidence="2" id="KW-0813">Transport</keyword>
<dbReference type="Pfam" id="PF02378">
    <property type="entry name" value="PTS_EIIC"/>
    <property type="match status" value="1"/>
</dbReference>
<name>A0A1X1HBK4_STROR</name>
<evidence type="ECO:0000256" key="6">
    <source>
        <dbReference type="ARBA" id="ARBA00022683"/>
    </source>
</evidence>
<dbReference type="EMBL" id="NCUO01000012">
    <property type="protein sequence ID" value="ORO58197.1"/>
    <property type="molecule type" value="Genomic_DNA"/>
</dbReference>
<feature type="transmembrane region" description="Helical" evidence="17">
    <location>
        <begin position="327"/>
        <end position="345"/>
    </location>
</feature>
<comment type="subcellular location">
    <subcellularLocation>
        <location evidence="1">Cell membrane</location>
        <topology evidence="1">Multi-pass membrane protein</topology>
    </subcellularLocation>
</comment>
<evidence type="ECO:0000256" key="11">
    <source>
        <dbReference type="ARBA" id="ARBA00044053"/>
    </source>
</evidence>
<feature type="domain" description="PTS EIIC type-1" evidence="20">
    <location>
        <begin position="106"/>
        <end position="463"/>
    </location>
</feature>
<keyword evidence="4" id="KW-0762">Sugar transport</keyword>
<dbReference type="InterPro" id="IPR001127">
    <property type="entry name" value="PTS_EIIA_1_perm"/>
</dbReference>
<dbReference type="InterPro" id="IPR011055">
    <property type="entry name" value="Dup_hybrid_motif"/>
</dbReference>
<dbReference type="EC" id="2.7.1.211" evidence="11"/>
<evidence type="ECO:0000256" key="17">
    <source>
        <dbReference type="SAM" id="Phobius"/>
    </source>
</evidence>
<dbReference type="FunFam" id="2.70.70.10:FF:000001">
    <property type="entry name" value="PTS system glucose-specific IIA component"/>
    <property type="match status" value="1"/>
</dbReference>
<evidence type="ECO:0000256" key="5">
    <source>
        <dbReference type="ARBA" id="ARBA00022679"/>
    </source>
</evidence>
<feature type="transmembrane region" description="Helical" evidence="17">
    <location>
        <begin position="357"/>
        <end position="379"/>
    </location>
</feature>
<dbReference type="InterPro" id="IPR018113">
    <property type="entry name" value="PTrfase_EIIB_Cys"/>
</dbReference>
<dbReference type="NCBIfam" id="TIGR01996">
    <property type="entry name" value="PTS-II-BC-sucr"/>
    <property type="match status" value="1"/>
</dbReference>
<evidence type="ECO:0000256" key="12">
    <source>
        <dbReference type="ARBA" id="ARBA00045139"/>
    </source>
</evidence>
<dbReference type="FunFam" id="3.30.1360.60:FF:000001">
    <property type="entry name" value="PTS system glucose-specific IIBC component PtsG"/>
    <property type="match status" value="1"/>
</dbReference>
<keyword evidence="7 17" id="KW-0812">Transmembrane</keyword>
<dbReference type="CDD" id="cd00212">
    <property type="entry name" value="PTS_IIB_glc"/>
    <property type="match status" value="1"/>
</dbReference>
<gene>
    <name evidence="21" type="ORF">B7717_05740</name>
</gene>
<evidence type="ECO:0000256" key="14">
    <source>
        <dbReference type="ARBA" id="ARBA00074554"/>
    </source>
</evidence>
<evidence type="ECO:0000256" key="4">
    <source>
        <dbReference type="ARBA" id="ARBA00022597"/>
    </source>
</evidence>
<dbReference type="PROSITE" id="PS51093">
    <property type="entry name" value="PTS_EIIA_TYPE_1"/>
    <property type="match status" value="1"/>
</dbReference>
<feature type="domain" description="PTS EIIB type-1" evidence="19">
    <location>
        <begin position="4"/>
        <end position="87"/>
    </location>
</feature>
<dbReference type="PROSITE" id="PS00371">
    <property type="entry name" value="PTS_EIIA_TYPE_1_HIS"/>
    <property type="match status" value="1"/>
</dbReference>
<evidence type="ECO:0000256" key="1">
    <source>
        <dbReference type="ARBA" id="ARBA00004651"/>
    </source>
</evidence>
<keyword evidence="5" id="KW-0808">Transferase</keyword>
<keyword evidence="8" id="KW-0418">Kinase</keyword>
<evidence type="ECO:0000313" key="22">
    <source>
        <dbReference type="Proteomes" id="UP000193121"/>
    </source>
</evidence>
<dbReference type="NCBIfam" id="TIGR00830">
    <property type="entry name" value="PTBA"/>
    <property type="match status" value="1"/>
</dbReference>
<keyword evidence="6" id="KW-0598">Phosphotransferase system</keyword>
<feature type="transmembrane region" description="Helical" evidence="17">
    <location>
        <begin position="426"/>
        <end position="447"/>
    </location>
</feature>
<evidence type="ECO:0000256" key="7">
    <source>
        <dbReference type="ARBA" id="ARBA00022692"/>
    </source>
</evidence>
<dbReference type="PROSITE" id="PS51098">
    <property type="entry name" value="PTS_EIIB_TYPE_1"/>
    <property type="match status" value="1"/>
</dbReference>
<dbReference type="InterPro" id="IPR036878">
    <property type="entry name" value="Glu_permease_IIB"/>
</dbReference>
<dbReference type="Pfam" id="PF00358">
    <property type="entry name" value="PTS_EIIA_1"/>
    <property type="match status" value="1"/>
</dbReference>